<dbReference type="OrthoDB" id="9776685at2"/>
<gene>
    <name evidence="3" type="ORF">CFK37_01290</name>
</gene>
<dbReference type="SUPFAM" id="SSF53474">
    <property type="entry name" value="alpha/beta-Hydrolases"/>
    <property type="match status" value="1"/>
</dbReference>
<feature type="domain" description="AB hydrolase-1" evidence="2">
    <location>
        <begin position="110"/>
        <end position="218"/>
    </location>
</feature>
<organism evidence="3 4">
    <name type="scientific">Virgibacillus phasianinus</name>
    <dbReference type="NCBI Taxonomy" id="2017483"/>
    <lineage>
        <taxon>Bacteria</taxon>
        <taxon>Bacillati</taxon>
        <taxon>Bacillota</taxon>
        <taxon>Bacilli</taxon>
        <taxon>Bacillales</taxon>
        <taxon>Bacillaceae</taxon>
        <taxon>Virgibacillus</taxon>
    </lineage>
</organism>
<dbReference type="EMBL" id="CP022315">
    <property type="protein sequence ID" value="ASK60940.1"/>
    <property type="molecule type" value="Genomic_DNA"/>
</dbReference>
<sequence>MEVTLARKRGICVKKKRGLKLLIGIISILVIIDIAASFYFYNLAIERNTKDFLQGNADLEVSAEAMEVFTEGDWRAWEDKQDFKRWELTSFDGLKLNAYFLPAKEPTNKTVILAHGYLGSGLDMGLYGKYYYEKLGYNILMPDARGQGESEGDYIGFGWHDRLDYVKWIDLVKEKLGDDSEIVLHGVSMGAATVLMTSGEDLPDNVKAIVSDSAYTSVEDLFAYQMKRMYHLPKVPFLTSTSLVTELRAGYNFEEASALKQVKKTDIPILYYHGNADTFVPTRMAHELYKNTASPAEIMTIDNAGHGEGFVVEKEAYVKKLRSFLGKYVN</sequence>
<dbReference type="Proteomes" id="UP000198312">
    <property type="component" value="Chromosome"/>
</dbReference>
<reference evidence="3 4" key="1">
    <citation type="submission" date="2017-07" db="EMBL/GenBank/DDBJ databases">
        <title>Virgibacillus sp. LM2416.</title>
        <authorList>
            <person name="Tak E.J."/>
            <person name="Bae J.-W."/>
        </authorList>
    </citation>
    <scope>NUCLEOTIDE SEQUENCE [LARGE SCALE GENOMIC DNA]</scope>
    <source>
        <strain evidence="3 4">LM2416</strain>
    </source>
</reference>
<dbReference type="PANTHER" id="PTHR43358">
    <property type="entry name" value="ALPHA/BETA-HYDROLASE"/>
    <property type="match status" value="1"/>
</dbReference>
<keyword evidence="4" id="KW-1185">Reference proteome</keyword>
<dbReference type="InterPro" id="IPR029058">
    <property type="entry name" value="AB_hydrolase_fold"/>
</dbReference>
<evidence type="ECO:0000313" key="4">
    <source>
        <dbReference type="Proteomes" id="UP000198312"/>
    </source>
</evidence>
<evidence type="ECO:0000256" key="1">
    <source>
        <dbReference type="SAM" id="Phobius"/>
    </source>
</evidence>
<keyword evidence="3" id="KW-0378">Hydrolase</keyword>
<feature type="transmembrane region" description="Helical" evidence="1">
    <location>
        <begin position="21"/>
        <end position="41"/>
    </location>
</feature>
<dbReference type="Pfam" id="PF00561">
    <property type="entry name" value="Abhydrolase_1"/>
    <property type="match status" value="1"/>
</dbReference>
<dbReference type="InterPro" id="IPR000073">
    <property type="entry name" value="AB_hydrolase_1"/>
</dbReference>
<proteinExistence type="predicted"/>
<protein>
    <submittedName>
        <fullName evidence="3">Alpha/beta hydrolase</fullName>
    </submittedName>
</protein>
<dbReference type="Gene3D" id="3.40.50.1820">
    <property type="entry name" value="alpha/beta hydrolase"/>
    <property type="match status" value="1"/>
</dbReference>
<evidence type="ECO:0000259" key="2">
    <source>
        <dbReference type="Pfam" id="PF00561"/>
    </source>
</evidence>
<dbReference type="InterPro" id="IPR052920">
    <property type="entry name" value="DNA-binding_regulatory"/>
</dbReference>
<keyword evidence="1" id="KW-0472">Membrane</keyword>
<dbReference type="KEGG" id="vil:CFK37_01290"/>
<accession>A0A220TYW7</accession>
<dbReference type="GO" id="GO:0016787">
    <property type="term" value="F:hydrolase activity"/>
    <property type="evidence" value="ECO:0007669"/>
    <property type="project" value="UniProtKB-KW"/>
</dbReference>
<dbReference type="AlphaFoldDB" id="A0A220TYW7"/>
<name>A0A220TYW7_9BACI</name>
<keyword evidence="1" id="KW-1133">Transmembrane helix</keyword>
<keyword evidence="1" id="KW-0812">Transmembrane</keyword>
<evidence type="ECO:0000313" key="3">
    <source>
        <dbReference type="EMBL" id="ASK60940.1"/>
    </source>
</evidence>
<dbReference type="PANTHER" id="PTHR43358:SF4">
    <property type="entry name" value="ALPHA_BETA HYDROLASE FOLD-1 DOMAIN-CONTAINING PROTEIN"/>
    <property type="match status" value="1"/>
</dbReference>